<proteinExistence type="inferred from homology"/>
<evidence type="ECO:0000256" key="1">
    <source>
        <dbReference type="ARBA" id="ARBA00004123"/>
    </source>
</evidence>
<dbReference type="FunFam" id="3.30.160.60:FF:000094">
    <property type="entry name" value="Zinc finger protein 605"/>
    <property type="match status" value="1"/>
</dbReference>
<dbReference type="EMBL" id="AAQR03105320">
    <property type="status" value="NOT_ANNOTATED_CDS"/>
    <property type="molecule type" value="Genomic_DNA"/>
</dbReference>
<comment type="subcellular location">
    <subcellularLocation>
        <location evidence="1">Nucleus</location>
    </subcellularLocation>
</comment>
<keyword evidence="3" id="KW-0479">Metal-binding</keyword>
<dbReference type="SMART" id="SM00355">
    <property type="entry name" value="ZnF_C2H2"/>
    <property type="match status" value="6"/>
</dbReference>
<keyword evidence="6" id="KW-0862">Zinc</keyword>
<evidence type="ECO:0000256" key="8">
    <source>
        <dbReference type="ARBA" id="ARBA00023125"/>
    </source>
</evidence>
<evidence type="ECO:0000256" key="9">
    <source>
        <dbReference type="ARBA" id="ARBA00023163"/>
    </source>
</evidence>
<feature type="domain" description="C2H2-type" evidence="12">
    <location>
        <begin position="339"/>
        <end position="366"/>
    </location>
</feature>
<evidence type="ECO:0000259" key="13">
    <source>
        <dbReference type="PROSITE" id="PS50805"/>
    </source>
</evidence>
<evidence type="ECO:0000256" key="7">
    <source>
        <dbReference type="ARBA" id="ARBA00023015"/>
    </source>
</evidence>
<protein>
    <submittedName>
        <fullName evidence="14">Uncharacterized protein</fullName>
    </submittedName>
</protein>
<evidence type="ECO:0000256" key="3">
    <source>
        <dbReference type="ARBA" id="ARBA00022723"/>
    </source>
</evidence>
<dbReference type="InParanoid" id="H0XW21"/>
<evidence type="ECO:0000256" key="6">
    <source>
        <dbReference type="ARBA" id="ARBA00022833"/>
    </source>
</evidence>
<dbReference type="InterPro" id="IPR036236">
    <property type="entry name" value="Znf_C2H2_sf"/>
</dbReference>
<dbReference type="Gene3D" id="6.10.140.140">
    <property type="match status" value="1"/>
</dbReference>
<dbReference type="FunFam" id="3.30.160.60:FF:001009">
    <property type="entry name" value="Zinc finger protein 26"/>
    <property type="match status" value="1"/>
</dbReference>
<evidence type="ECO:0000256" key="2">
    <source>
        <dbReference type="ARBA" id="ARBA00006991"/>
    </source>
</evidence>
<keyword evidence="10" id="KW-0539">Nucleus</keyword>
<dbReference type="Gene3D" id="3.30.160.60">
    <property type="entry name" value="Classic Zinc Finger"/>
    <property type="match status" value="6"/>
</dbReference>
<dbReference type="CDD" id="cd07765">
    <property type="entry name" value="KRAB_A-box"/>
    <property type="match status" value="1"/>
</dbReference>
<dbReference type="HOGENOM" id="CLU_002678_44_17_1"/>
<dbReference type="Pfam" id="PF01352">
    <property type="entry name" value="KRAB"/>
    <property type="match status" value="1"/>
</dbReference>
<evidence type="ECO:0000313" key="14">
    <source>
        <dbReference type="Ensembl" id="ENSOGAP00000020314.1"/>
    </source>
</evidence>
<dbReference type="Ensembl" id="ENSOGAT00000024853.1">
    <property type="protein sequence ID" value="ENSOGAP00000020314.1"/>
    <property type="gene ID" value="ENSOGAG00000024815.1"/>
</dbReference>
<dbReference type="PROSITE" id="PS50157">
    <property type="entry name" value="ZINC_FINGER_C2H2_2"/>
    <property type="match status" value="6"/>
</dbReference>
<keyword evidence="9" id="KW-0804">Transcription</keyword>
<evidence type="ECO:0000256" key="11">
    <source>
        <dbReference type="PROSITE-ProRule" id="PRU00042"/>
    </source>
</evidence>
<dbReference type="InterPro" id="IPR001909">
    <property type="entry name" value="KRAB"/>
</dbReference>
<dbReference type="GO" id="GO:0000981">
    <property type="term" value="F:DNA-binding transcription factor activity, RNA polymerase II-specific"/>
    <property type="evidence" value="ECO:0007669"/>
    <property type="project" value="TreeGrafter"/>
</dbReference>
<keyword evidence="7" id="KW-0805">Transcription regulation</keyword>
<name>H0XW21_OTOGA</name>
<comment type="similarity">
    <text evidence="2">Belongs to the krueppel C2H2-type zinc-finger protein family.</text>
</comment>
<keyword evidence="4" id="KW-0677">Repeat</keyword>
<reference evidence="15" key="1">
    <citation type="submission" date="2011-03" db="EMBL/GenBank/DDBJ databases">
        <title>Version 3 of the genome sequence of Otolemur garnettii (Bushbaby).</title>
        <authorList>
            <consortium name="The Broad Institute Genome Sequencing Platform"/>
            <person name="Di Palma F."/>
            <person name="Johnson J."/>
            <person name="Lander E.S."/>
            <person name="Lindblad-Toh K."/>
            <person name="Jaffe D.B."/>
            <person name="Gnerre S."/>
            <person name="MacCallum I."/>
            <person name="Przybylski D."/>
            <person name="Ribeiro F.J."/>
            <person name="Burton J.N."/>
            <person name="Walker B.J."/>
            <person name="Sharpe T."/>
            <person name="Hall G."/>
        </authorList>
    </citation>
    <scope>NUCLEOTIDE SEQUENCE [LARGE SCALE GENOMIC DNA]</scope>
</reference>
<dbReference type="Pfam" id="PF00096">
    <property type="entry name" value="zf-C2H2"/>
    <property type="match status" value="5"/>
</dbReference>
<reference evidence="14" key="2">
    <citation type="submission" date="2025-08" db="UniProtKB">
        <authorList>
            <consortium name="Ensembl"/>
        </authorList>
    </citation>
    <scope>IDENTIFICATION</scope>
</reference>
<dbReference type="eggNOG" id="KOG1721">
    <property type="taxonomic scope" value="Eukaryota"/>
</dbReference>
<dbReference type="STRING" id="30611.ENSOGAP00000020314"/>
<dbReference type="GO" id="GO:0000977">
    <property type="term" value="F:RNA polymerase II transcription regulatory region sequence-specific DNA binding"/>
    <property type="evidence" value="ECO:0007669"/>
    <property type="project" value="TreeGrafter"/>
</dbReference>
<dbReference type="GeneTree" id="ENSGT00940000161016"/>
<evidence type="ECO:0000256" key="5">
    <source>
        <dbReference type="ARBA" id="ARBA00022771"/>
    </source>
</evidence>
<accession>H0XW21</accession>
<dbReference type="GO" id="GO:0005634">
    <property type="term" value="C:nucleus"/>
    <property type="evidence" value="ECO:0007669"/>
    <property type="project" value="UniProtKB-SubCell"/>
</dbReference>
<keyword evidence="8" id="KW-0238">DNA-binding</keyword>
<evidence type="ECO:0000256" key="4">
    <source>
        <dbReference type="ARBA" id="ARBA00022737"/>
    </source>
</evidence>
<dbReference type="AlphaFoldDB" id="H0XW21"/>
<dbReference type="Proteomes" id="UP000005225">
    <property type="component" value="Unassembled WGS sequence"/>
</dbReference>
<feature type="domain" description="C2H2-type" evidence="12">
    <location>
        <begin position="395"/>
        <end position="422"/>
    </location>
</feature>
<keyword evidence="15" id="KW-1185">Reference proteome</keyword>
<sequence>MAAAPNSGGREGVILASVKMNQDQNCVNLEDWFVHFTPEEWEILDERQKCMYCDVMQENFALVISLGPQAFAPRLVVNLLPDRMPILPVRVNTALAKGMMRGVQNDGASSKQGGVVRASQMGSPGAVLCTQDADLCDLCDPVMKEILHLAKKQGKRPGHQPCTCKSCGRDFWFSVSRKEMQRKMIGKKYFCRENGQASLVKSLSCQGPEKAVTCREGEINFFPSAGLVHQQATNNAETQRKTTACKKAFYPGQSDHRSSEYGNYSSCDKNPHDPKMGTKEKAYECSECGKVFCYSEDLVMHERLHRKAAPYQCNECRKCFAYKSTLALHQRIHTGYKPYVCPVCGKDFTRRTYLIQHQKIHTRAKPFECNQCNKAFGRRDTLNQHEKTHSGEKPHICHSCGKAFARRSVLVEHMKIHPEENAYEGDEGGSPNFDPSVHQSQSTENAHVCSTCGQAYLNKCHLVEHMKIHTRAGC</sequence>
<dbReference type="SUPFAM" id="SSF109640">
    <property type="entry name" value="KRAB domain (Kruppel-associated box)"/>
    <property type="match status" value="1"/>
</dbReference>
<dbReference type="FunFam" id="3.30.160.60:FF:000184">
    <property type="entry name" value="Zinc finger protein 333"/>
    <property type="match status" value="1"/>
</dbReference>
<feature type="domain" description="C2H2-type" evidence="12">
    <location>
        <begin position="367"/>
        <end position="394"/>
    </location>
</feature>
<evidence type="ECO:0000313" key="15">
    <source>
        <dbReference type="Proteomes" id="UP000005225"/>
    </source>
</evidence>
<feature type="domain" description="C2H2-type" evidence="12">
    <location>
        <begin position="283"/>
        <end position="310"/>
    </location>
</feature>
<dbReference type="PANTHER" id="PTHR14196:SF12">
    <property type="entry name" value="ZINC FINGER PROTEIN 208-LIKE"/>
    <property type="match status" value="1"/>
</dbReference>
<feature type="domain" description="KRAB" evidence="13">
    <location>
        <begin position="27"/>
        <end position="98"/>
    </location>
</feature>
<feature type="domain" description="C2H2-type" evidence="12">
    <location>
        <begin position="311"/>
        <end position="338"/>
    </location>
</feature>
<dbReference type="PROSITE" id="PS50805">
    <property type="entry name" value="KRAB"/>
    <property type="match status" value="1"/>
</dbReference>
<dbReference type="SMART" id="SM00349">
    <property type="entry name" value="KRAB"/>
    <property type="match status" value="1"/>
</dbReference>
<keyword evidence="5 11" id="KW-0863">Zinc-finger</keyword>
<dbReference type="InterPro" id="IPR013087">
    <property type="entry name" value="Znf_C2H2_type"/>
</dbReference>
<dbReference type="GO" id="GO:0008270">
    <property type="term" value="F:zinc ion binding"/>
    <property type="evidence" value="ECO:0007669"/>
    <property type="project" value="UniProtKB-KW"/>
</dbReference>
<dbReference type="PROSITE" id="PS00028">
    <property type="entry name" value="ZINC_FINGER_C2H2_1"/>
    <property type="match status" value="6"/>
</dbReference>
<organism evidence="14 15">
    <name type="scientific">Otolemur garnettii</name>
    <name type="common">Small-eared galago</name>
    <name type="synonym">Garnett's greater bushbaby</name>
    <dbReference type="NCBI Taxonomy" id="30611"/>
    <lineage>
        <taxon>Eukaryota</taxon>
        <taxon>Metazoa</taxon>
        <taxon>Chordata</taxon>
        <taxon>Craniata</taxon>
        <taxon>Vertebrata</taxon>
        <taxon>Euteleostomi</taxon>
        <taxon>Mammalia</taxon>
        <taxon>Eutheria</taxon>
        <taxon>Euarchontoglires</taxon>
        <taxon>Primates</taxon>
        <taxon>Strepsirrhini</taxon>
        <taxon>Lorisiformes</taxon>
        <taxon>Galagidae</taxon>
        <taxon>Otolemur</taxon>
    </lineage>
</organism>
<evidence type="ECO:0000259" key="12">
    <source>
        <dbReference type="PROSITE" id="PS50157"/>
    </source>
</evidence>
<dbReference type="InterPro" id="IPR050717">
    <property type="entry name" value="C2H2-ZF_Transcription_Reg"/>
</dbReference>
<dbReference type="InterPro" id="IPR036051">
    <property type="entry name" value="KRAB_dom_sf"/>
</dbReference>
<dbReference type="FunFam" id="3.30.160.60:FF:002343">
    <property type="entry name" value="Zinc finger protein 33A"/>
    <property type="match status" value="1"/>
</dbReference>
<feature type="domain" description="C2H2-type" evidence="12">
    <location>
        <begin position="447"/>
        <end position="470"/>
    </location>
</feature>
<reference evidence="14" key="3">
    <citation type="submission" date="2025-09" db="UniProtKB">
        <authorList>
            <consortium name="Ensembl"/>
        </authorList>
    </citation>
    <scope>IDENTIFICATION</scope>
</reference>
<dbReference type="SUPFAM" id="SSF57667">
    <property type="entry name" value="beta-beta-alpha zinc fingers"/>
    <property type="match status" value="4"/>
</dbReference>
<dbReference type="FunFam" id="3.30.160.60:FF:001442">
    <property type="entry name" value="zinc finger protein 696"/>
    <property type="match status" value="1"/>
</dbReference>
<evidence type="ECO:0000256" key="10">
    <source>
        <dbReference type="ARBA" id="ARBA00023242"/>
    </source>
</evidence>
<dbReference type="PANTHER" id="PTHR14196">
    <property type="entry name" value="ODD-SKIPPED - RELATED"/>
    <property type="match status" value="1"/>
</dbReference>